<feature type="transmembrane region" description="Helical" evidence="1">
    <location>
        <begin position="145"/>
        <end position="164"/>
    </location>
</feature>
<feature type="transmembrane region" description="Helical" evidence="1">
    <location>
        <begin position="92"/>
        <end position="109"/>
    </location>
</feature>
<keyword evidence="4" id="KW-1185">Reference proteome</keyword>
<accession>A0A545UGH6</accession>
<dbReference type="AlphaFoldDB" id="A0A545UGH6"/>
<evidence type="ECO:0000256" key="1">
    <source>
        <dbReference type="SAM" id="Phobius"/>
    </source>
</evidence>
<dbReference type="EMBL" id="VIKS01000004">
    <property type="protein sequence ID" value="TQV88568.1"/>
    <property type="molecule type" value="Genomic_DNA"/>
</dbReference>
<gene>
    <name evidence="3" type="ORF">FLL46_08605</name>
</gene>
<keyword evidence="1" id="KW-1133">Transmembrane helix</keyword>
<feature type="chain" id="PRO_5022180385" evidence="2">
    <location>
        <begin position="34"/>
        <end position="260"/>
    </location>
</feature>
<keyword evidence="2" id="KW-0732">Signal</keyword>
<evidence type="ECO:0000256" key="2">
    <source>
        <dbReference type="SAM" id="SignalP"/>
    </source>
</evidence>
<name>A0A545UGH6_9GAMM</name>
<keyword evidence="1" id="KW-0812">Transmembrane</keyword>
<feature type="transmembrane region" description="Helical" evidence="1">
    <location>
        <begin position="116"/>
        <end position="139"/>
    </location>
</feature>
<keyword evidence="1" id="KW-0472">Membrane</keyword>
<dbReference type="RefSeq" id="WP_142893076.1">
    <property type="nucleotide sequence ID" value="NZ_ML660162.1"/>
</dbReference>
<evidence type="ECO:0000313" key="3">
    <source>
        <dbReference type="EMBL" id="TQV88568.1"/>
    </source>
</evidence>
<organism evidence="3 4">
    <name type="scientific">Aliikangiella coralliicola</name>
    <dbReference type="NCBI Taxonomy" id="2592383"/>
    <lineage>
        <taxon>Bacteria</taxon>
        <taxon>Pseudomonadati</taxon>
        <taxon>Pseudomonadota</taxon>
        <taxon>Gammaproteobacteria</taxon>
        <taxon>Oceanospirillales</taxon>
        <taxon>Pleioneaceae</taxon>
        <taxon>Aliikangiella</taxon>
    </lineage>
</organism>
<feature type="transmembrane region" description="Helical" evidence="1">
    <location>
        <begin position="173"/>
        <end position="191"/>
    </location>
</feature>
<proteinExistence type="predicted"/>
<protein>
    <submittedName>
        <fullName evidence="3">HupE/UreJ family protein</fullName>
    </submittedName>
</protein>
<evidence type="ECO:0000313" key="4">
    <source>
        <dbReference type="Proteomes" id="UP000315439"/>
    </source>
</evidence>
<dbReference type="Proteomes" id="UP000315439">
    <property type="component" value="Unassembled WGS sequence"/>
</dbReference>
<sequence length="260" mass="28917">MILNKINNYLLPVSVPSLIAVLFFCFFSTQALAHPEDEFCNDVKMDPQLCAQLAELDRPAKTDGNFDLPEIKLDRSPFETALLYTKLGVEHILPMGLDHLAFVLALLLSSTAFRPLLIQISLFTLAHSVTLILGVLGILVLEGTWVEVAIAFSIVFVAIENIFLKSLTYWRPLIVFCFGLLHGLGFAGALSELGVPEDHFVSALLGFNLGVEIGQLSFALIVFLMLYKSIKKDWYKHFVVIPGSLMIACLGSYWVIERII</sequence>
<dbReference type="OrthoDB" id="9808870at2"/>
<dbReference type="Pfam" id="PF13795">
    <property type="entry name" value="HupE_UreJ_2"/>
    <property type="match status" value="1"/>
</dbReference>
<feature type="signal peptide" evidence="2">
    <location>
        <begin position="1"/>
        <end position="33"/>
    </location>
</feature>
<feature type="transmembrane region" description="Helical" evidence="1">
    <location>
        <begin position="203"/>
        <end position="226"/>
    </location>
</feature>
<comment type="caution">
    <text evidence="3">The sequence shown here is derived from an EMBL/GenBank/DDBJ whole genome shotgun (WGS) entry which is preliminary data.</text>
</comment>
<dbReference type="InterPro" id="IPR032809">
    <property type="entry name" value="Put_HupE_UreJ"/>
</dbReference>
<feature type="transmembrane region" description="Helical" evidence="1">
    <location>
        <begin position="238"/>
        <end position="256"/>
    </location>
</feature>
<reference evidence="3 4" key="1">
    <citation type="submission" date="2019-07" db="EMBL/GenBank/DDBJ databases">
        <title>Draft genome for Aliikangiella sp. M105.</title>
        <authorList>
            <person name="Wang G."/>
        </authorList>
    </citation>
    <scope>NUCLEOTIDE SEQUENCE [LARGE SCALE GENOMIC DNA]</scope>
    <source>
        <strain evidence="3 4">M105</strain>
    </source>
</reference>